<dbReference type="EMBL" id="JAUKTV010000015">
    <property type="protein sequence ID" value="KAK0714213.1"/>
    <property type="molecule type" value="Genomic_DNA"/>
</dbReference>
<gene>
    <name evidence="3" type="ORF">B0T21DRAFT_375437</name>
</gene>
<evidence type="ECO:0000256" key="1">
    <source>
        <dbReference type="SAM" id="MobiDB-lite"/>
    </source>
</evidence>
<evidence type="ECO:0000313" key="3">
    <source>
        <dbReference type="EMBL" id="KAK0714213.1"/>
    </source>
</evidence>
<accession>A0AA40DWE2</accession>
<sequence length="269" mass="29488">MVDGALARMDTALVMTMLEKLQKSLSTFEVTFDTESTTRVSSYTESMYPTSVDVFLNRLQTSPTRPISPASDTPVIGQVHVIRGLNDAAIAGIIVSSIVAVLMLLLGLYFFIRRQRNKRARNQQDSSHHKPTDDSLLELAEKSDVHEADAERHKAELPSNRNEAWELEDTSYTPELCPSHGLSEMEVHSGIPTKMEVGADTLKEARELPLVARTPISPSGTVETAQNPAQTPTPVSPLDKPNTTKSTPQNTLTISPIDTPGTTQKPPQF</sequence>
<feature type="compositionally biased region" description="Polar residues" evidence="1">
    <location>
        <begin position="241"/>
        <end position="269"/>
    </location>
</feature>
<reference evidence="3" key="1">
    <citation type="submission" date="2023-06" db="EMBL/GenBank/DDBJ databases">
        <title>Genome-scale phylogeny and comparative genomics of the fungal order Sordariales.</title>
        <authorList>
            <consortium name="Lawrence Berkeley National Laboratory"/>
            <person name="Hensen N."/>
            <person name="Bonometti L."/>
            <person name="Westerberg I."/>
            <person name="Brannstrom I.O."/>
            <person name="Guillou S."/>
            <person name="Cros-Aarteil S."/>
            <person name="Calhoun S."/>
            <person name="Haridas S."/>
            <person name="Kuo A."/>
            <person name="Mondo S."/>
            <person name="Pangilinan J."/>
            <person name="Riley R."/>
            <person name="Labutti K."/>
            <person name="Andreopoulos B."/>
            <person name="Lipzen A."/>
            <person name="Chen C."/>
            <person name="Yanf M."/>
            <person name="Daum C."/>
            <person name="Ng V."/>
            <person name="Clum A."/>
            <person name="Steindorff A."/>
            <person name="Ohm R."/>
            <person name="Martin F."/>
            <person name="Silar P."/>
            <person name="Natvig D."/>
            <person name="Lalanne C."/>
            <person name="Gautier V."/>
            <person name="Ament-Velasquez S.L."/>
            <person name="Kruys A."/>
            <person name="Hutchinson M.I."/>
            <person name="Powell A.J."/>
            <person name="Barry K."/>
            <person name="Miller A.N."/>
            <person name="Grigoriev I.V."/>
            <person name="Debuchy R."/>
            <person name="Gladieux P."/>
            <person name="Thoren M.H."/>
            <person name="Johannesson H."/>
        </authorList>
    </citation>
    <scope>NUCLEOTIDE SEQUENCE</scope>
    <source>
        <strain evidence="3">CBS 540.89</strain>
    </source>
</reference>
<proteinExistence type="predicted"/>
<keyword evidence="4" id="KW-1185">Reference proteome</keyword>
<evidence type="ECO:0000313" key="4">
    <source>
        <dbReference type="Proteomes" id="UP001172159"/>
    </source>
</evidence>
<organism evidence="3 4">
    <name type="scientific">Apiosordaria backusii</name>
    <dbReference type="NCBI Taxonomy" id="314023"/>
    <lineage>
        <taxon>Eukaryota</taxon>
        <taxon>Fungi</taxon>
        <taxon>Dikarya</taxon>
        <taxon>Ascomycota</taxon>
        <taxon>Pezizomycotina</taxon>
        <taxon>Sordariomycetes</taxon>
        <taxon>Sordariomycetidae</taxon>
        <taxon>Sordariales</taxon>
        <taxon>Lasiosphaeriaceae</taxon>
        <taxon>Apiosordaria</taxon>
    </lineage>
</organism>
<feature type="region of interest" description="Disordered" evidence="1">
    <location>
        <begin position="212"/>
        <end position="269"/>
    </location>
</feature>
<dbReference type="CDD" id="cd12087">
    <property type="entry name" value="TM_EGFR-like"/>
    <property type="match status" value="1"/>
</dbReference>
<evidence type="ECO:0000256" key="2">
    <source>
        <dbReference type="SAM" id="Phobius"/>
    </source>
</evidence>
<keyword evidence="2" id="KW-1133">Transmembrane helix</keyword>
<keyword evidence="2" id="KW-0472">Membrane</keyword>
<dbReference type="Proteomes" id="UP001172159">
    <property type="component" value="Unassembled WGS sequence"/>
</dbReference>
<dbReference type="AlphaFoldDB" id="A0AA40DWE2"/>
<feature type="transmembrane region" description="Helical" evidence="2">
    <location>
        <begin position="88"/>
        <end position="112"/>
    </location>
</feature>
<protein>
    <submittedName>
        <fullName evidence="3">Uncharacterized protein</fullName>
    </submittedName>
</protein>
<name>A0AA40DWE2_9PEZI</name>
<keyword evidence="2" id="KW-0812">Transmembrane</keyword>
<comment type="caution">
    <text evidence="3">The sequence shown here is derived from an EMBL/GenBank/DDBJ whole genome shotgun (WGS) entry which is preliminary data.</text>
</comment>
<feature type="compositionally biased region" description="Polar residues" evidence="1">
    <location>
        <begin position="216"/>
        <end position="233"/>
    </location>
</feature>